<sequence>MKAIVDGQEVTIGDVVCFKCDIEQSGVIVEIKQSYTGKALVLENKHGFSGDYIGGETVTTELARDCWL</sequence>
<proteinExistence type="predicted"/>
<protein>
    <submittedName>
        <fullName evidence="2">Uncharacterized protein</fullName>
    </submittedName>
</protein>
<evidence type="ECO:0000313" key="2">
    <source>
        <dbReference type="EMBL" id="CAB5209376.1"/>
    </source>
</evidence>
<reference evidence="2" key="1">
    <citation type="submission" date="2020-05" db="EMBL/GenBank/DDBJ databases">
        <authorList>
            <person name="Chiriac C."/>
            <person name="Salcher M."/>
            <person name="Ghai R."/>
            <person name="Kavagutti S V."/>
        </authorList>
    </citation>
    <scope>NUCLEOTIDE SEQUENCE</scope>
</reference>
<organism evidence="2">
    <name type="scientific">uncultured Caudovirales phage</name>
    <dbReference type="NCBI Taxonomy" id="2100421"/>
    <lineage>
        <taxon>Viruses</taxon>
        <taxon>Duplodnaviria</taxon>
        <taxon>Heunggongvirae</taxon>
        <taxon>Uroviricota</taxon>
        <taxon>Caudoviricetes</taxon>
        <taxon>Peduoviridae</taxon>
        <taxon>Maltschvirus</taxon>
        <taxon>Maltschvirus maltsch</taxon>
    </lineage>
</organism>
<accession>A0A6J7WFA3</accession>
<dbReference type="EMBL" id="LR796187">
    <property type="protein sequence ID" value="CAB4125679.1"/>
    <property type="molecule type" value="Genomic_DNA"/>
</dbReference>
<name>A0A6J7WFA3_9CAUD</name>
<evidence type="ECO:0000313" key="1">
    <source>
        <dbReference type="EMBL" id="CAB4125679.1"/>
    </source>
</evidence>
<dbReference type="EMBL" id="LR798231">
    <property type="protein sequence ID" value="CAB5209376.1"/>
    <property type="molecule type" value="Genomic_DNA"/>
</dbReference>
<gene>
    <name evidence="2" type="ORF">UFOVP181_455</name>
    <name evidence="1" type="ORF">UFOVP57_186</name>
</gene>